<dbReference type="EMBL" id="CP000544">
    <property type="protein sequence ID" value="ABM62989.1"/>
    <property type="molecule type" value="Genomic_DNA"/>
</dbReference>
<sequence>MNSPPRCHDVVVVGGGMVGAAVAADFAGRGWRVGVVETTGPKPVEAGSPYHLRVSALNLGSEGYLDELGAWHAIRGTRACPYRRLQVWDGDHAGRLTFHAEDLGPGTNHLGHIVENDLIQEALWSVLGRSATVHRYCPNETSRLEPAPFGATVRLDDGRRIHGNLVIAADGAQSRLRQSLGIPVTVRDYRQHAVVAEVATRLGQQDITWQRFLPEGPQAFLPLVGARASLVWYTTPDRARQLVELPNEQLGENIEAAFPPELGGIEAVVQRASFPIRAQHAHSYLAPGVVLIGDAAHTIHPLAGQGVNLGLRDARALARHVAAAVEAGYPPDDPRVLSAYARERRQDNQLAQSTMTGIHELFGSRCTRLARLRPWGLRLADHGGPAKRLALRYASYGSWLG</sequence>
<gene>
    <name evidence="10" type="ordered locus">Hhal_2225</name>
</gene>
<dbReference type="NCBIfam" id="TIGR01988">
    <property type="entry name" value="Ubi-OHases"/>
    <property type="match status" value="1"/>
</dbReference>
<keyword evidence="5" id="KW-0274">FAD</keyword>
<dbReference type="RefSeq" id="WP_011815011.1">
    <property type="nucleotide sequence ID" value="NC_008789.1"/>
</dbReference>
<comment type="pathway">
    <text evidence="2">Cofactor biosynthesis; ubiquinone biosynthesis.</text>
</comment>
<evidence type="ECO:0000313" key="11">
    <source>
        <dbReference type="Proteomes" id="UP000000647"/>
    </source>
</evidence>
<dbReference type="PANTHER" id="PTHR43876:SF10">
    <property type="entry name" value="3-DEMETHOXYUBIQUINOL 3-HYDROXYLASE"/>
    <property type="match status" value="1"/>
</dbReference>
<dbReference type="eggNOG" id="COG0654">
    <property type="taxonomic scope" value="Bacteria"/>
</dbReference>
<evidence type="ECO:0000259" key="9">
    <source>
        <dbReference type="Pfam" id="PF01494"/>
    </source>
</evidence>
<keyword evidence="7" id="KW-0503">Monooxygenase</keyword>
<dbReference type="InterPro" id="IPR018168">
    <property type="entry name" value="Ubi_Hdrlase_CS"/>
</dbReference>
<keyword evidence="10" id="KW-0830">Ubiquinone</keyword>
<protein>
    <submittedName>
        <fullName evidence="10">Ubiquinone biosynthesis hydroxylase, UbiH/UbiF/VisC/COQ6 family</fullName>
    </submittedName>
</protein>
<comment type="subunit">
    <text evidence="8">Component of the Ubi complex metabolon, which regroups five ubiquinone biosynthesis proteins (UbiE, UbiF, UbiG, UbiH and UbiI) and two accessory factors (UbiK and the lipid-binding protein UbiJ).</text>
</comment>
<keyword evidence="11" id="KW-1185">Reference proteome</keyword>
<feature type="domain" description="FAD-binding" evidence="9">
    <location>
        <begin position="9"/>
        <end position="346"/>
    </location>
</feature>
<reference evidence="10 11" key="2">
    <citation type="journal article" date="2013" name="Stand. Genomic Sci.">
        <title>Complete genome sequence of Halorhodospira halophila SL1.</title>
        <authorList>
            <person name="Challacombe J.F."/>
            <person name="Majid S."/>
            <person name="Deole R."/>
            <person name="Brettin T.S."/>
            <person name="Bruce D."/>
            <person name="Delano S.F."/>
            <person name="Detter J.C."/>
            <person name="Gleasner C.D."/>
            <person name="Han C.S."/>
            <person name="Misra M."/>
            <person name="Reitenga K.G."/>
            <person name="Mikhailova N."/>
            <person name="Woyke T."/>
            <person name="Pitluck S."/>
            <person name="Nolan M."/>
            <person name="Land M.L."/>
            <person name="Saunders E."/>
            <person name="Tapia R."/>
            <person name="Lapidus A."/>
            <person name="Ivanova N."/>
            <person name="Hoff W.D."/>
        </authorList>
    </citation>
    <scope>NUCLEOTIDE SEQUENCE [LARGE SCALE GENOMIC DNA]</scope>
    <source>
        <strain evidence="11">DSM 244 / SL1</strain>
    </source>
</reference>
<dbReference type="GO" id="GO:0110142">
    <property type="term" value="C:ubiquinone biosynthesis complex"/>
    <property type="evidence" value="ECO:0007669"/>
    <property type="project" value="UniProtKB-ARBA"/>
</dbReference>
<dbReference type="InterPro" id="IPR010971">
    <property type="entry name" value="UbiH/COQ6"/>
</dbReference>
<dbReference type="Gene3D" id="3.50.50.60">
    <property type="entry name" value="FAD/NAD(P)-binding domain"/>
    <property type="match status" value="2"/>
</dbReference>
<evidence type="ECO:0000313" key="10">
    <source>
        <dbReference type="EMBL" id="ABM62989.1"/>
    </source>
</evidence>
<evidence type="ECO:0000256" key="3">
    <source>
        <dbReference type="ARBA" id="ARBA00005349"/>
    </source>
</evidence>
<reference evidence="11" key="1">
    <citation type="submission" date="2006-12" db="EMBL/GenBank/DDBJ databases">
        <title>Complete sequence of Halorhodospira halophila SL1.</title>
        <authorList>
            <consortium name="US DOE Joint Genome Institute"/>
            <person name="Copeland A."/>
            <person name="Lucas S."/>
            <person name="Lapidus A."/>
            <person name="Barry K."/>
            <person name="Detter J.C."/>
            <person name="Glavina del Rio T."/>
            <person name="Hammon N."/>
            <person name="Israni S."/>
            <person name="Dalin E."/>
            <person name="Tice H."/>
            <person name="Pitluck S."/>
            <person name="Saunders E."/>
            <person name="Brettin T."/>
            <person name="Bruce D."/>
            <person name="Han C."/>
            <person name="Tapia R."/>
            <person name="Schmutz J."/>
            <person name="Larimer F."/>
            <person name="Land M."/>
            <person name="Hauser L."/>
            <person name="Kyrpides N."/>
            <person name="Mikhailova N."/>
            <person name="Hoff W."/>
            <person name="Richardson P."/>
        </authorList>
    </citation>
    <scope>NUCLEOTIDE SEQUENCE [LARGE SCALE GENOMIC DNA]</scope>
    <source>
        <strain evidence="11">DSM 244 / SL1</strain>
    </source>
</reference>
<evidence type="ECO:0000256" key="1">
    <source>
        <dbReference type="ARBA" id="ARBA00001974"/>
    </source>
</evidence>
<evidence type="ECO:0000256" key="7">
    <source>
        <dbReference type="ARBA" id="ARBA00023033"/>
    </source>
</evidence>
<dbReference type="InterPro" id="IPR002938">
    <property type="entry name" value="FAD-bd"/>
</dbReference>
<dbReference type="PANTHER" id="PTHR43876">
    <property type="entry name" value="UBIQUINONE BIOSYNTHESIS MONOOXYGENASE COQ6, MITOCHONDRIAL"/>
    <property type="match status" value="1"/>
</dbReference>
<dbReference type="STRING" id="349124.Hhal_2225"/>
<comment type="cofactor">
    <cofactor evidence="1">
        <name>FAD</name>
        <dbReference type="ChEBI" id="CHEBI:57692"/>
    </cofactor>
</comment>
<dbReference type="GO" id="GO:0008682">
    <property type="term" value="F:3-demethoxyubiquinol 3-hydroxylase activity"/>
    <property type="evidence" value="ECO:0007669"/>
    <property type="project" value="TreeGrafter"/>
</dbReference>
<dbReference type="KEGG" id="hha:Hhal_2225"/>
<dbReference type="GO" id="GO:0006744">
    <property type="term" value="P:ubiquinone biosynthetic process"/>
    <property type="evidence" value="ECO:0007669"/>
    <property type="project" value="UniProtKB-UniPathway"/>
</dbReference>
<dbReference type="AlphaFoldDB" id="A1WZ77"/>
<proteinExistence type="inferred from homology"/>
<dbReference type="HOGENOM" id="CLU_009665_8_3_6"/>
<dbReference type="InterPro" id="IPR036188">
    <property type="entry name" value="FAD/NAD-bd_sf"/>
</dbReference>
<name>A1WZ77_HALHL</name>
<dbReference type="OrthoDB" id="9769565at2"/>
<dbReference type="SUPFAM" id="SSF51905">
    <property type="entry name" value="FAD/NAD(P)-binding domain"/>
    <property type="match status" value="1"/>
</dbReference>
<dbReference type="GO" id="GO:0071949">
    <property type="term" value="F:FAD binding"/>
    <property type="evidence" value="ECO:0007669"/>
    <property type="project" value="InterPro"/>
</dbReference>
<dbReference type="PRINTS" id="PR00420">
    <property type="entry name" value="RNGMNOXGNASE"/>
</dbReference>
<evidence type="ECO:0000256" key="8">
    <source>
        <dbReference type="ARBA" id="ARBA00065734"/>
    </source>
</evidence>
<accession>A1WZ77</accession>
<dbReference type="Pfam" id="PF01494">
    <property type="entry name" value="FAD_binding_3"/>
    <property type="match status" value="1"/>
</dbReference>
<organism evidence="10 11">
    <name type="scientific">Halorhodospira halophila (strain DSM 244 / SL1)</name>
    <name type="common">Ectothiorhodospira halophila (strain DSM 244 / SL1)</name>
    <dbReference type="NCBI Taxonomy" id="349124"/>
    <lineage>
        <taxon>Bacteria</taxon>
        <taxon>Pseudomonadati</taxon>
        <taxon>Pseudomonadota</taxon>
        <taxon>Gammaproteobacteria</taxon>
        <taxon>Chromatiales</taxon>
        <taxon>Ectothiorhodospiraceae</taxon>
        <taxon>Halorhodospira</taxon>
    </lineage>
</organism>
<keyword evidence="4" id="KW-0285">Flavoprotein</keyword>
<evidence type="ECO:0000256" key="2">
    <source>
        <dbReference type="ARBA" id="ARBA00004749"/>
    </source>
</evidence>
<evidence type="ECO:0000256" key="6">
    <source>
        <dbReference type="ARBA" id="ARBA00023002"/>
    </source>
</evidence>
<dbReference type="Proteomes" id="UP000000647">
    <property type="component" value="Chromosome"/>
</dbReference>
<evidence type="ECO:0000256" key="5">
    <source>
        <dbReference type="ARBA" id="ARBA00022827"/>
    </source>
</evidence>
<dbReference type="PROSITE" id="PS01304">
    <property type="entry name" value="UBIH"/>
    <property type="match status" value="1"/>
</dbReference>
<dbReference type="UniPathway" id="UPA00232"/>
<keyword evidence="6" id="KW-0560">Oxidoreductase</keyword>
<evidence type="ECO:0000256" key="4">
    <source>
        <dbReference type="ARBA" id="ARBA00022630"/>
    </source>
</evidence>
<comment type="similarity">
    <text evidence="3">Belongs to the UbiH/COQ6 family.</text>
</comment>
<dbReference type="FunFam" id="3.50.50.60:FF:000021">
    <property type="entry name" value="Ubiquinone biosynthesis monooxygenase COQ6"/>
    <property type="match status" value="1"/>
</dbReference>
<dbReference type="InterPro" id="IPR051205">
    <property type="entry name" value="UbiH/COQ6_monooxygenase"/>
</dbReference>